<dbReference type="GeneID" id="6074822"/>
<dbReference type="Proteomes" id="UP000001194">
    <property type="component" value="Unassembled WGS sequence"/>
</dbReference>
<evidence type="ECO:0000313" key="2">
    <source>
        <dbReference type="EMBL" id="EDR10151.1"/>
    </source>
</evidence>
<sequence length="143" mass="16099">MYNWSHQLLRVWNQRELLAYKLHQIGKLTMPTKPSAQDGLKPANAVKWLQTAFSMADQLDDTAGSGVAELKISLLRTVARAYFVSESYDRAEAVLNELLPTIDTSTNHASSKYQELRWLRLAVLKRRKAGDPALLDGIPDTSM</sequence>
<dbReference type="OrthoDB" id="65716at2759"/>
<accession>B0D676</accession>
<dbReference type="KEGG" id="lbc:LACBIDRAFT_318205"/>
<protein>
    <submittedName>
        <fullName evidence="2">Predicted protein</fullName>
    </submittedName>
</protein>
<dbReference type="GO" id="GO:0051321">
    <property type="term" value="P:meiotic cell cycle"/>
    <property type="evidence" value="ECO:0007669"/>
    <property type="project" value="UniProtKB-KW"/>
</dbReference>
<dbReference type="InParanoid" id="B0D676"/>
<evidence type="ECO:0000256" key="1">
    <source>
        <dbReference type="ARBA" id="ARBA00023254"/>
    </source>
</evidence>
<proteinExistence type="predicted"/>
<dbReference type="InterPro" id="IPR013940">
    <property type="entry name" value="Spo22/ZIP4/TEX11"/>
</dbReference>
<dbReference type="RefSeq" id="XP_001879536.1">
    <property type="nucleotide sequence ID" value="XM_001879501.1"/>
</dbReference>
<evidence type="ECO:0000313" key="3">
    <source>
        <dbReference type="Proteomes" id="UP000001194"/>
    </source>
</evidence>
<name>B0D676_LACBS</name>
<dbReference type="AlphaFoldDB" id="B0D676"/>
<keyword evidence="1" id="KW-0469">Meiosis</keyword>
<keyword evidence="3" id="KW-1185">Reference proteome</keyword>
<dbReference type="Pfam" id="PF08631">
    <property type="entry name" value="SPO22"/>
    <property type="match status" value="1"/>
</dbReference>
<reference evidence="2 3" key="1">
    <citation type="journal article" date="2008" name="Nature">
        <title>The genome of Laccaria bicolor provides insights into mycorrhizal symbiosis.</title>
        <authorList>
            <person name="Martin F."/>
            <person name="Aerts A."/>
            <person name="Ahren D."/>
            <person name="Brun A."/>
            <person name="Danchin E.G.J."/>
            <person name="Duchaussoy F."/>
            <person name="Gibon J."/>
            <person name="Kohler A."/>
            <person name="Lindquist E."/>
            <person name="Pereda V."/>
            <person name="Salamov A."/>
            <person name="Shapiro H.J."/>
            <person name="Wuyts J."/>
            <person name="Blaudez D."/>
            <person name="Buee M."/>
            <person name="Brokstein P."/>
            <person name="Canbaeck B."/>
            <person name="Cohen D."/>
            <person name="Courty P.E."/>
            <person name="Coutinho P.M."/>
            <person name="Delaruelle C."/>
            <person name="Detter J.C."/>
            <person name="Deveau A."/>
            <person name="DiFazio S."/>
            <person name="Duplessis S."/>
            <person name="Fraissinet-Tachet L."/>
            <person name="Lucic E."/>
            <person name="Frey-Klett P."/>
            <person name="Fourrey C."/>
            <person name="Feussner I."/>
            <person name="Gay G."/>
            <person name="Grimwood J."/>
            <person name="Hoegger P.J."/>
            <person name="Jain P."/>
            <person name="Kilaru S."/>
            <person name="Labbe J."/>
            <person name="Lin Y.C."/>
            <person name="Legue V."/>
            <person name="Le Tacon F."/>
            <person name="Marmeisse R."/>
            <person name="Melayah D."/>
            <person name="Montanini B."/>
            <person name="Muratet M."/>
            <person name="Nehls U."/>
            <person name="Niculita-Hirzel H."/>
            <person name="Oudot-Le Secq M.P."/>
            <person name="Peter M."/>
            <person name="Quesneville H."/>
            <person name="Rajashekar B."/>
            <person name="Reich M."/>
            <person name="Rouhier N."/>
            <person name="Schmutz J."/>
            <person name="Yin T."/>
            <person name="Chalot M."/>
            <person name="Henrissat B."/>
            <person name="Kuees U."/>
            <person name="Lucas S."/>
            <person name="Van de Peer Y."/>
            <person name="Podila G.K."/>
            <person name="Polle A."/>
            <person name="Pukkila P.J."/>
            <person name="Richardson P.M."/>
            <person name="Rouze P."/>
            <person name="Sanders I.R."/>
            <person name="Stajich J.E."/>
            <person name="Tunlid A."/>
            <person name="Tuskan G."/>
            <person name="Grigoriev I.V."/>
        </authorList>
    </citation>
    <scope>NUCLEOTIDE SEQUENCE [LARGE SCALE GENOMIC DNA]</scope>
    <source>
        <strain evidence="3">S238N-H82 / ATCC MYA-4686</strain>
    </source>
</reference>
<dbReference type="EMBL" id="DS547098">
    <property type="protein sequence ID" value="EDR10151.1"/>
    <property type="molecule type" value="Genomic_DNA"/>
</dbReference>
<dbReference type="HOGENOM" id="CLU_1806496_0_0_1"/>
<gene>
    <name evidence="2" type="ORF">LACBIDRAFT_318205</name>
</gene>
<organism evidence="3">
    <name type="scientific">Laccaria bicolor (strain S238N-H82 / ATCC MYA-4686)</name>
    <name type="common">Bicoloured deceiver</name>
    <name type="synonym">Laccaria laccata var. bicolor</name>
    <dbReference type="NCBI Taxonomy" id="486041"/>
    <lineage>
        <taxon>Eukaryota</taxon>
        <taxon>Fungi</taxon>
        <taxon>Dikarya</taxon>
        <taxon>Basidiomycota</taxon>
        <taxon>Agaricomycotina</taxon>
        <taxon>Agaricomycetes</taxon>
        <taxon>Agaricomycetidae</taxon>
        <taxon>Agaricales</taxon>
        <taxon>Agaricineae</taxon>
        <taxon>Hydnangiaceae</taxon>
        <taxon>Laccaria</taxon>
    </lineage>
</organism>